<dbReference type="Proteomes" id="UP000450599">
    <property type="component" value="Unassembled WGS sequence"/>
</dbReference>
<dbReference type="Proteomes" id="UP000095332">
    <property type="component" value="Unassembled WGS sequence"/>
</dbReference>
<reference evidence="3 7" key="1">
    <citation type="submission" date="2015-09" db="EMBL/GenBank/DDBJ databases">
        <authorList>
            <consortium name="Pathogen Informatics"/>
        </authorList>
    </citation>
    <scope>NUCLEOTIDE SEQUENCE [LARGE SCALE GENOMIC DNA]</scope>
    <source>
        <strain evidence="3 7">2789STDY5834948</strain>
    </source>
</reference>
<evidence type="ECO:0000313" key="5">
    <source>
        <dbReference type="EMBL" id="MRZ04633.1"/>
    </source>
</evidence>
<evidence type="ECO:0000313" key="7">
    <source>
        <dbReference type="Proteomes" id="UP000095332"/>
    </source>
</evidence>
<dbReference type="Proteomes" id="UP000471216">
    <property type="component" value="Unassembled WGS sequence"/>
</dbReference>
<feature type="region of interest" description="Disordered" evidence="1">
    <location>
        <begin position="386"/>
        <end position="408"/>
    </location>
</feature>
<dbReference type="NCBIfam" id="NF041325">
    <property type="entry name" value="Bacteroid_MobB"/>
    <property type="match status" value="1"/>
</dbReference>
<dbReference type="EMBL" id="CP051672">
    <property type="protein sequence ID" value="QJE27466.1"/>
    <property type="molecule type" value="Genomic_DNA"/>
</dbReference>
<evidence type="ECO:0000313" key="10">
    <source>
        <dbReference type="Proteomes" id="UP000501982"/>
    </source>
</evidence>
<sequence length="408" mass="46974">MVAKISVGKNLYGALAYNQNKVDEGGAKILSTHLLRYPEDGCFRPDESMRQLLEWMPSHYRTEKPVIHISLNPHPDDILTDEQLAEIGREYMQRLGYGNQPYLVFKHEDIDRHHIHIVSLRVDSEGRKVSDKFEHRRSKEITEFLEQKYGLHPAEGQKKGEEWQLKPVDAAKGDIKRQIARTVKPLLKLYSFHTMGEFRALLSLYNIGMEEVKGEMGGRTYHGILYTALDNNGETVATPIKSSRLGKMTGAEQLDKKMREATAKAKSDPCRERIRPLVADALRRSVDERDFRDRLAKEQIDLVLRRNETGRIYGVTFIDHRSRTVLNGSRLGKEFSANMLNERFQEQPQNLMPPLQPPVPPVVDLENGEKILGGLLSGMEPELNYVPRHPKLLKPDKKKRRHRYGRQD</sequence>
<accession>A0A174PQX5</accession>
<dbReference type="EMBL" id="WKMX01000001">
    <property type="protein sequence ID" value="MRZ04633.1"/>
    <property type="molecule type" value="Genomic_DNA"/>
</dbReference>
<dbReference type="RefSeq" id="WP_024986812.1">
    <property type="nucleotide sequence ID" value="NZ_CP051672.1"/>
</dbReference>
<proteinExistence type="predicted"/>
<gene>
    <name evidence="3" type="ORF">ERS852560_00468</name>
    <name evidence="5" type="ORF">GKD54_00055</name>
    <name evidence="4" type="ORF">GKD58_00055</name>
    <name evidence="6" type="ORF">HHO38_03555</name>
</gene>
<dbReference type="EMBL" id="WKMW01000001">
    <property type="protein sequence ID" value="MRY82680.1"/>
    <property type="molecule type" value="Genomic_DNA"/>
</dbReference>
<evidence type="ECO:0000313" key="6">
    <source>
        <dbReference type="EMBL" id="QJE27466.1"/>
    </source>
</evidence>
<reference evidence="8 9" key="2">
    <citation type="journal article" date="2019" name="Nat. Med.">
        <title>A library of human gut bacterial isolates paired with longitudinal multiomics data enables mechanistic microbiome research.</title>
        <authorList>
            <person name="Poyet M."/>
            <person name="Groussin M."/>
            <person name="Gibbons S.M."/>
            <person name="Avila-Pacheco J."/>
            <person name="Jiang X."/>
            <person name="Kearney S.M."/>
            <person name="Perrotta A.R."/>
            <person name="Berdy B."/>
            <person name="Zhao S."/>
            <person name="Lieberman T.D."/>
            <person name="Swanson P.K."/>
            <person name="Smith M."/>
            <person name="Roesemann S."/>
            <person name="Alexander J.E."/>
            <person name="Rich S.A."/>
            <person name="Livny J."/>
            <person name="Vlamakis H."/>
            <person name="Clish C."/>
            <person name="Bullock K."/>
            <person name="Deik A."/>
            <person name="Scott J."/>
            <person name="Pierce K.A."/>
            <person name="Xavier R.J."/>
            <person name="Alm E.J."/>
        </authorList>
    </citation>
    <scope>NUCLEOTIDE SEQUENCE [LARGE SCALE GENOMIC DNA]</scope>
    <source>
        <strain evidence="5 9">BIOML-A10</strain>
        <strain evidence="4 8">BIOML-A11</strain>
    </source>
</reference>
<evidence type="ECO:0000256" key="1">
    <source>
        <dbReference type="SAM" id="MobiDB-lite"/>
    </source>
</evidence>
<evidence type="ECO:0000313" key="4">
    <source>
        <dbReference type="EMBL" id="MRY82680.1"/>
    </source>
</evidence>
<feature type="compositionally biased region" description="Basic residues" evidence="1">
    <location>
        <begin position="388"/>
        <end position="408"/>
    </location>
</feature>
<dbReference type="InterPro" id="IPR005094">
    <property type="entry name" value="Endonuclease_MobA/VirD2"/>
</dbReference>
<evidence type="ECO:0000313" key="3">
    <source>
        <dbReference type="EMBL" id="CUP63412.1"/>
    </source>
</evidence>
<reference evidence="6 10" key="3">
    <citation type="submission" date="2020-04" db="EMBL/GenBank/DDBJ databases">
        <title>Complete Genomes and Methylome analysis of CBBP consortium that reverse antibiotic-induced susceptibility to vancomycin-resistant Enterococcus faecium infection.</title>
        <authorList>
            <person name="Fomenkov A."/>
            <person name="Zhang Z."/>
            <person name="Pamer E."/>
            <person name="Roberts R.J."/>
        </authorList>
    </citation>
    <scope>NUCLEOTIDE SEQUENCE [LARGE SCALE GENOMIC DNA]</scope>
    <source>
        <strain evidence="10">CBBP</strain>
        <strain evidence="6">CBBP-1</strain>
    </source>
</reference>
<name>A0A174PQX5_PARDI</name>
<evidence type="ECO:0000313" key="9">
    <source>
        <dbReference type="Proteomes" id="UP000471216"/>
    </source>
</evidence>
<evidence type="ECO:0000313" key="8">
    <source>
        <dbReference type="Proteomes" id="UP000450599"/>
    </source>
</evidence>
<dbReference type="OrthoDB" id="915634at2"/>
<dbReference type="Pfam" id="PF03432">
    <property type="entry name" value="Relaxase"/>
    <property type="match status" value="1"/>
</dbReference>
<dbReference type="Proteomes" id="UP000501982">
    <property type="component" value="Chromosome"/>
</dbReference>
<feature type="domain" description="MobA/VirD2-like nuclease" evidence="2">
    <location>
        <begin position="17"/>
        <end position="151"/>
    </location>
</feature>
<dbReference type="GeneID" id="93047426"/>
<evidence type="ECO:0000259" key="2">
    <source>
        <dbReference type="Pfam" id="PF03432"/>
    </source>
</evidence>
<protein>
    <submittedName>
        <fullName evidence="3">Relaxase/Mobilisation nuclease domain</fullName>
    </submittedName>
    <submittedName>
        <fullName evidence="4">Relaxase/mobilization nuclease domain-containing protein</fullName>
    </submittedName>
</protein>
<dbReference type="EMBL" id="CZBM01000001">
    <property type="protein sequence ID" value="CUP63412.1"/>
    <property type="molecule type" value="Genomic_DNA"/>
</dbReference>
<dbReference type="AlphaFoldDB" id="A0A174PQX5"/>
<organism evidence="3 7">
    <name type="scientific">Parabacteroides distasonis</name>
    <dbReference type="NCBI Taxonomy" id="823"/>
    <lineage>
        <taxon>Bacteria</taxon>
        <taxon>Pseudomonadati</taxon>
        <taxon>Bacteroidota</taxon>
        <taxon>Bacteroidia</taxon>
        <taxon>Bacteroidales</taxon>
        <taxon>Tannerellaceae</taxon>
        <taxon>Parabacteroides</taxon>
    </lineage>
</organism>